<organism evidence="2 3">
    <name type="scientific">Rhodocollybia butyracea</name>
    <dbReference type="NCBI Taxonomy" id="206335"/>
    <lineage>
        <taxon>Eukaryota</taxon>
        <taxon>Fungi</taxon>
        <taxon>Dikarya</taxon>
        <taxon>Basidiomycota</taxon>
        <taxon>Agaricomycotina</taxon>
        <taxon>Agaricomycetes</taxon>
        <taxon>Agaricomycetidae</taxon>
        <taxon>Agaricales</taxon>
        <taxon>Marasmiineae</taxon>
        <taxon>Omphalotaceae</taxon>
        <taxon>Rhodocollybia</taxon>
    </lineage>
</organism>
<feature type="region of interest" description="Disordered" evidence="1">
    <location>
        <begin position="1"/>
        <end position="51"/>
    </location>
</feature>
<keyword evidence="3" id="KW-1185">Reference proteome</keyword>
<comment type="caution">
    <text evidence="2">The sequence shown here is derived from an EMBL/GenBank/DDBJ whole genome shotgun (WGS) entry which is preliminary data.</text>
</comment>
<evidence type="ECO:0000313" key="3">
    <source>
        <dbReference type="Proteomes" id="UP000772434"/>
    </source>
</evidence>
<accession>A0A9P5U665</accession>
<evidence type="ECO:0000313" key="2">
    <source>
        <dbReference type="EMBL" id="KAF9066513.1"/>
    </source>
</evidence>
<proteinExistence type="predicted"/>
<feature type="non-terminal residue" evidence="2">
    <location>
        <position position="1"/>
    </location>
</feature>
<dbReference type="AlphaFoldDB" id="A0A9P5U665"/>
<evidence type="ECO:0000256" key="1">
    <source>
        <dbReference type="SAM" id="MobiDB-lite"/>
    </source>
</evidence>
<protein>
    <submittedName>
        <fullName evidence="2">Uncharacterized protein</fullName>
    </submittedName>
</protein>
<dbReference type="Proteomes" id="UP000772434">
    <property type="component" value="Unassembled WGS sequence"/>
</dbReference>
<feature type="compositionally biased region" description="Pro residues" evidence="1">
    <location>
        <begin position="8"/>
        <end position="22"/>
    </location>
</feature>
<gene>
    <name evidence="2" type="ORF">BDP27DRAFT_1330400</name>
</gene>
<dbReference type="OrthoDB" id="3256438at2759"/>
<sequence>TSRTAPRTAPPRTAPPPPPKPTPLNTNTYRSSSPLSPKRITLPGRPVFPRSKQEPDLYKMAIIARMRCTPEGQRILHMGPKLAFSIMSATKELERLVAAQPEENDVVMSDSAAAAALSASWVVVPQDRERHAAPQGFAGMPTQDWEMVDCGA</sequence>
<dbReference type="EMBL" id="JADNRY010000086">
    <property type="protein sequence ID" value="KAF9066513.1"/>
    <property type="molecule type" value="Genomic_DNA"/>
</dbReference>
<name>A0A9P5U665_9AGAR</name>
<feature type="compositionally biased region" description="Polar residues" evidence="1">
    <location>
        <begin position="24"/>
        <end position="35"/>
    </location>
</feature>
<reference evidence="2" key="1">
    <citation type="submission" date="2020-11" db="EMBL/GenBank/DDBJ databases">
        <authorList>
            <consortium name="DOE Joint Genome Institute"/>
            <person name="Ahrendt S."/>
            <person name="Riley R."/>
            <person name="Andreopoulos W."/>
            <person name="Labutti K."/>
            <person name="Pangilinan J."/>
            <person name="Ruiz-Duenas F.J."/>
            <person name="Barrasa J.M."/>
            <person name="Sanchez-Garcia M."/>
            <person name="Camarero S."/>
            <person name="Miyauchi S."/>
            <person name="Serrano A."/>
            <person name="Linde D."/>
            <person name="Babiker R."/>
            <person name="Drula E."/>
            <person name="Ayuso-Fernandez I."/>
            <person name="Pacheco R."/>
            <person name="Padilla G."/>
            <person name="Ferreira P."/>
            <person name="Barriuso J."/>
            <person name="Kellner H."/>
            <person name="Castanera R."/>
            <person name="Alfaro M."/>
            <person name="Ramirez L."/>
            <person name="Pisabarro A.G."/>
            <person name="Kuo A."/>
            <person name="Tritt A."/>
            <person name="Lipzen A."/>
            <person name="He G."/>
            <person name="Yan M."/>
            <person name="Ng V."/>
            <person name="Cullen D."/>
            <person name="Martin F."/>
            <person name="Rosso M.-N."/>
            <person name="Henrissat B."/>
            <person name="Hibbett D."/>
            <person name="Martinez A.T."/>
            <person name="Grigoriev I.V."/>
        </authorList>
    </citation>
    <scope>NUCLEOTIDE SEQUENCE</scope>
    <source>
        <strain evidence="2">AH 40177</strain>
    </source>
</reference>